<reference evidence="4" key="2">
    <citation type="submission" date="2022-03" db="EMBL/GenBank/DDBJ databases">
        <title>Draft title - Genomic analysis of global carrot germplasm unveils the trajectory of domestication and the origin of high carotenoid orange carrot.</title>
        <authorList>
            <person name="Iorizzo M."/>
            <person name="Ellison S."/>
            <person name="Senalik D."/>
            <person name="Macko-Podgorni A."/>
            <person name="Grzebelus D."/>
            <person name="Bostan H."/>
            <person name="Rolling W."/>
            <person name="Curaba J."/>
            <person name="Simon P."/>
        </authorList>
    </citation>
    <scope>NUCLEOTIDE SEQUENCE</scope>
    <source>
        <tissue evidence="4">Leaf</tissue>
    </source>
</reference>
<organism evidence="3">
    <name type="scientific">Daucus carota subsp. sativus</name>
    <name type="common">Carrot</name>
    <dbReference type="NCBI Taxonomy" id="79200"/>
    <lineage>
        <taxon>Eukaryota</taxon>
        <taxon>Viridiplantae</taxon>
        <taxon>Streptophyta</taxon>
        <taxon>Embryophyta</taxon>
        <taxon>Tracheophyta</taxon>
        <taxon>Spermatophyta</taxon>
        <taxon>Magnoliopsida</taxon>
        <taxon>eudicotyledons</taxon>
        <taxon>Gunneridae</taxon>
        <taxon>Pentapetalae</taxon>
        <taxon>asterids</taxon>
        <taxon>campanulids</taxon>
        <taxon>Apiales</taxon>
        <taxon>Apiaceae</taxon>
        <taxon>Apioideae</taxon>
        <taxon>Scandiceae</taxon>
        <taxon>Daucinae</taxon>
        <taxon>Daucus</taxon>
        <taxon>Daucus sect. Daucus</taxon>
    </lineage>
</organism>
<accession>A0A161ZLY1</accession>
<dbReference type="PROSITE" id="PS50004">
    <property type="entry name" value="C2"/>
    <property type="match status" value="1"/>
</dbReference>
<evidence type="ECO:0000256" key="1">
    <source>
        <dbReference type="SAM" id="MobiDB-lite"/>
    </source>
</evidence>
<proteinExistence type="predicted"/>
<dbReference type="GO" id="GO:0006952">
    <property type="term" value="P:defense response"/>
    <property type="evidence" value="ECO:0007669"/>
    <property type="project" value="InterPro"/>
</dbReference>
<evidence type="ECO:0000313" key="3">
    <source>
        <dbReference type="EMBL" id="KZM87160.1"/>
    </source>
</evidence>
<gene>
    <name evidence="3" type="ORF">DCAR_024294</name>
    <name evidence="4" type="ORF">DCAR_0728079</name>
</gene>
<dbReference type="PANTHER" id="PTHR32246:SF143">
    <property type="entry name" value="CALCIUM-DEPENDENT LIPID-BINDING (CALB DOMAIN) FAMILY PROTEIN"/>
    <property type="match status" value="1"/>
</dbReference>
<feature type="region of interest" description="Disordered" evidence="1">
    <location>
        <begin position="174"/>
        <end position="207"/>
    </location>
</feature>
<dbReference type="SUPFAM" id="SSF49562">
    <property type="entry name" value="C2 domain (Calcium/lipid-binding domain, CaLB)"/>
    <property type="match status" value="1"/>
</dbReference>
<dbReference type="EMBL" id="CP093349">
    <property type="protein sequence ID" value="WOH08635.1"/>
    <property type="molecule type" value="Genomic_DNA"/>
</dbReference>
<dbReference type="Proteomes" id="UP000077755">
    <property type="component" value="Chromosome 7"/>
</dbReference>
<sequence length="459" mass="50323">MPLLKSLQLLEINIISAQDLEPMSRKMKTRATAWVHPTRKLSTRVDTEGHVNPNWNDKFVFRVDEEFLQRDTSAVMIEIYATQRGRWKRDALVGTVRLLVGNFISPPTRPNHPSSHHIGMRFVALQVRRPSGRPQGILNLGVSLLDSTMRSMPLYSQLSASAVGFHSLLEAVEPHDKRPGQDGKQTRQAAKPVLQRSRSERSVTFDKMSSVAGGSICAFPGDTEGPKRAASLLNSEFSEPLPLEKGKIGKASSVISGAELKEKPKEKRGRKKGSSVVSDSVISKESQKNDIIAEMPVPFKIGLLIEKLGMEPEKEQKPGTKKNGNTLNGPKNNIKSSFAPPPKPGSVLDSEIGPSPSEVAAAIDDERSSMLDGWSANESVEGLRTKLERWRSELPPLYDHGALSSSSFQSRSQHSRRKSEGRESGLFSCFGNIAGIECQCVCGRPPAGDHSPDYGYLSP</sequence>
<dbReference type="PANTHER" id="PTHR32246">
    <property type="entry name" value="INGRESSION PROTEIN FIC1"/>
    <property type="match status" value="1"/>
</dbReference>
<dbReference type="SMART" id="SM00239">
    <property type="entry name" value="C2"/>
    <property type="match status" value="1"/>
</dbReference>
<feature type="compositionally biased region" description="Polar residues" evidence="1">
    <location>
        <begin position="322"/>
        <end position="336"/>
    </location>
</feature>
<dbReference type="EMBL" id="LNRQ01000007">
    <property type="protein sequence ID" value="KZM87160.1"/>
    <property type="molecule type" value="Genomic_DNA"/>
</dbReference>
<dbReference type="CDD" id="cd04051">
    <property type="entry name" value="C2_SRC2_like"/>
    <property type="match status" value="1"/>
</dbReference>
<dbReference type="InterPro" id="IPR000008">
    <property type="entry name" value="C2_dom"/>
</dbReference>
<evidence type="ECO:0000259" key="2">
    <source>
        <dbReference type="PROSITE" id="PS50004"/>
    </source>
</evidence>
<dbReference type="AlphaFoldDB" id="A0A161ZLY1"/>
<protein>
    <recommendedName>
        <fullName evidence="2">C2 domain-containing protein</fullName>
    </recommendedName>
</protein>
<dbReference type="OMA" id="RSNMTPM"/>
<feature type="region of interest" description="Disordered" evidence="1">
    <location>
        <begin position="397"/>
        <end position="423"/>
    </location>
</feature>
<dbReference type="KEGG" id="dcr:108195656"/>
<dbReference type="InterPro" id="IPR035892">
    <property type="entry name" value="C2_domain_sf"/>
</dbReference>
<dbReference type="InterPro" id="IPR044750">
    <property type="entry name" value="C2_SRC2/BAP"/>
</dbReference>
<dbReference type="STRING" id="79200.A0A161ZLY1"/>
<feature type="region of interest" description="Disordered" evidence="1">
    <location>
        <begin position="259"/>
        <end position="283"/>
    </location>
</feature>
<dbReference type="Pfam" id="PF00168">
    <property type="entry name" value="C2"/>
    <property type="match status" value="1"/>
</dbReference>
<dbReference type="Gramene" id="KZM87160">
    <property type="protein sequence ID" value="KZM87160"/>
    <property type="gene ID" value="DCAR_024294"/>
</dbReference>
<evidence type="ECO:0000313" key="5">
    <source>
        <dbReference type="Proteomes" id="UP000077755"/>
    </source>
</evidence>
<feature type="region of interest" description="Disordered" evidence="1">
    <location>
        <begin position="310"/>
        <end position="355"/>
    </location>
</feature>
<reference evidence="3" key="1">
    <citation type="journal article" date="2016" name="Nat. Genet.">
        <title>A high-quality carrot genome assembly provides new insights into carotenoid accumulation and asterid genome evolution.</title>
        <authorList>
            <person name="Iorizzo M."/>
            <person name="Ellison S."/>
            <person name="Senalik D."/>
            <person name="Zeng P."/>
            <person name="Satapoomin P."/>
            <person name="Huang J."/>
            <person name="Bowman M."/>
            <person name="Iovene M."/>
            <person name="Sanseverino W."/>
            <person name="Cavagnaro P."/>
            <person name="Yildiz M."/>
            <person name="Macko-Podgorni A."/>
            <person name="Moranska E."/>
            <person name="Grzebelus E."/>
            <person name="Grzebelus D."/>
            <person name="Ashrafi H."/>
            <person name="Zheng Z."/>
            <person name="Cheng S."/>
            <person name="Spooner D."/>
            <person name="Van Deynze A."/>
            <person name="Simon P."/>
        </authorList>
    </citation>
    <scope>NUCLEOTIDE SEQUENCE [LARGE SCALE GENOMIC DNA]</scope>
    <source>
        <tissue evidence="3">Leaf</tissue>
    </source>
</reference>
<keyword evidence="5" id="KW-1185">Reference proteome</keyword>
<feature type="domain" description="C2" evidence="2">
    <location>
        <begin position="1"/>
        <end position="116"/>
    </location>
</feature>
<evidence type="ECO:0000313" key="4">
    <source>
        <dbReference type="EMBL" id="WOH08635.1"/>
    </source>
</evidence>
<name>A0A161ZLY1_DAUCS</name>
<feature type="compositionally biased region" description="Basic and acidic residues" evidence="1">
    <location>
        <begin position="174"/>
        <end position="185"/>
    </location>
</feature>
<dbReference type="Gene3D" id="2.60.40.150">
    <property type="entry name" value="C2 domain"/>
    <property type="match status" value="1"/>
</dbReference>
<dbReference type="OrthoDB" id="1909968at2759"/>